<feature type="compositionally biased region" description="Low complexity" evidence="1">
    <location>
        <begin position="380"/>
        <end position="392"/>
    </location>
</feature>
<accession>A0A9D4TAW7</accession>
<proteinExistence type="predicted"/>
<dbReference type="PANTHER" id="PTHR16161">
    <property type="entry name" value="TRANSCRIPTIONAL PROTEIN SWT1"/>
    <property type="match status" value="1"/>
</dbReference>
<dbReference type="Pfam" id="PF13638">
    <property type="entry name" value="PIN_4"/>
    <property type="match status" value="1"/>
</dbReference>
<evidence type="ECO:0000313" key="3">
    <source>
        <dbReference type="EMBL" id="KAH7984019.1"/>
    </source>
</evidence>
<feature type="compositionally biased region" description="Low complexity" evidence="1">
    <location>
        <begin position="19"/>
        <end position="31"/>
    </location>
</feature>
<reference evidence="3" key="2">
    <citation type="submission" date="2021-09" db="EMBL/GenBank/DDBJ databases">
        <authorList>
            <person name="Jia N."/>
            <person name="Wang J."/>
            <person name="Shi W."/>
            <person name="Du L."/>
            <person name="Sun Y."/>
            <person name="Zhan W."/>
            <person name="Jiang J."/>
            <person name="Wang Q."/>
            <person name="Zhang B."/>
            <person name="Ji P."/>
            <person name="Sakyi L.B."/>
            <person name="Cui X."/>
            <person name="Yuan T."/>
            <person name="Jiang B."/>
            <person name="Yang W."/>
            <person name="Lam T.T.-Y."/>
            <person name="Chang Q."/>
            <person name="Ding S."/>
            <person name="Wang X."/>
            <person name="Zhu J."/>
            <person name="Ruan X."/>
            <person name="Zhao L."/>
            <person name="Wei J."/>
            <person name="Que T."/>
            <person name="Du C."/>
            <person name="Cheng J."/>
            <person name="Dai P."/>
            <person name="Han X."/>
            <person name="Huang E."/>
            <person name="Gao Y."/>
            <person name="Liu J."/>
            <person name="Shao H."/>
            <person name="Ye R."/>
            <person name="Li L."/>
            <person name="Wei W."/>
            <person name="Wang X."/>
            <person name="Wang C."/>
            <person name="Huo Q."/>
            <person name="Li W."/>
            <person name="Guo W."/>
            <person name="Chen H."/>
            <person name="Chen S."/>
            <person name="Zhou L."/>
            <person name="Zhou L."/>
            <person name="Ni X."/>
            <person name="Tian J."/>
            <person name="Zhou Y."/>
            <person name="Sheng Y."/>
            <person name="Liu T."/>
            <person name="Pan Y."/>
            <person name="Xia L."/>
            <person name="Li J."/>
            <person name="Zhao F."/>
            <person name="Cao W."/>
        </authorList>
    </citation>
    <scope>NUCLEOTIDE SEQUENCE</scope>
    <source>
        <strain evidence="3">Rsan-2018</strain>
        <tissue evidence="3">Larvae</tissue>
    </source>
</reference>
<sequence>MDKKEAASKRVHEKRKAEGTSAGAVAAAGVEPPSPCEGHGTAAKRKVKTAMRRLLTFVGTRDDSRQLESSASQNPLAKASISTSKTNEGPPSTDDQRGDADIPRHSFKQVLLSKVPTMFGGSGLWDTAAARVTPSCVESPSAKNPQGFDSVCGGSQDGLAPAKRPATAFHGSYGAAHCWPTRISTGRPSSFLVSPAPRCSQDGDLPSAEDVVIEDVEMEDLSDAIGESLSQQVPLTDFKGTYVVSDTNIFLSNLDLLKKIVLPDTGPAGFELSSSAVAAIKFIYQALSSKNPRLRGQTVAEARQKDDALPKGCELNDDHFLHWCLEFKKQGSKVLLISNDRNLRNKAMINSIDTLSADELEKKLFPPAAKSNRRRTPLPKSSTKQQKRSSLSLQSSEHRLVLALLWLSEMQLHR</sequence>
<comment type="caution">
    <text evidence="3">The sequence shown here is derived from an EMBL/GenBank/DDBJ whole genome shotgun (WGS) entry which is preliminary data.</text>
</comment>
<feature type="region of interest" description="Disordered" evidence="1">
    <location>
        <begin position="1"/>
        <end position="101"/>
    </location>
</feature>
<dbReference type="InterPro" id="IPR052626">
    <property type="entry name" value="SWT1_Regulator"/>
</dbReference>
<feature type="compositionally biased region" description="Polar residues" evidence="1">
    <location>
        <begin position="67"/>
        <end position="90"/>
    </location>
</feature>
<dbReference type="Proteomes" id="UP000821837">
    <property type="component" value="Chromosome 1"/>
</dbReference>
<feature type="compositionally biased region" description="Basic and acidic residues" evidence="1">
    <location>
        <begin position="1"/>
        <end position="18"/>
    </location>
</feature>
<feature type="compositionally biased region" description="Basic residues" evidence="1">
    <location>
        <begin position="42"/>
        <end position="51"/>
    </location>
</feature>
<evidence type="ECO:0000313" key="4">
    <source>
        <dbReference type="Proteomes" id="UP000821837"/>
    </source>
</evidence>
<gene>
    <name evidence="3" type="ORF">HPB52_016193</name>
</gene>
<dbReference type="AlphaFoldDB" id="A0A9D4TAW7"/>
<evidence type="ECO:0000256" key="1">
    <source>
        <dbReference type="SAM" id="MobiDB-lite"/>
    </source>
</evidence>
<keyword evidence="4" id="KW-1185">Reference proteome</keyword>
<feature type="region of interest" description="Disordered" evidence="1">
    <location>
        <begin position="364"/>
        <end position="392"/>
    </location>
</feature>
<dbReference type="GO" id="GO:0005634">
    <property type="term" value="C:nucleus"/>
    <property type="evidence" value="ECO:0007669"/>
    <property type="project" value="TreeGrafter"/>
</dbReference>
<dbReference type="VEuPathDB" id="VectorBase:RSAN_039115"/>
<evidence type="ECO:0000259" key="2">
    <source>
        <dbReference type="Pfam" id="PF13638"/>
    </source>
</evidence>
<dbReference type="InterPro" id="IPR002716">
    <property type="entry name" value="PIN_dom"/>
</dbReference>
<reference evidence="3" key="1">
    <citation type="journal article" date="2020" name="Cell">
        <title>Large-Scale Comparative Analyses of Tick Genomes Elucidate Their Genetic Diversity and Vector Capacities.</title>
        <authorList>
            <consortium name="Tick Genome and Microbiome Consortium (TIGMIC)"/>
            <person name="Jia N."/>
            <person name="Wang J."/>
            <person name="Shi W."/>
            <person name="Du L."/>
            <person name="Sun Y."/>
            <person name="Zhan W."/>
            <person name="Jiang J.F."/>
            <person name="Wang Q."/>
            <person name="Zhang B."/>
            <person name="Ji P."/>
            <person name="Bell-Sakyi L."/>
            <person name="Cui X.M."/>
            <person name="Yuan T.T."/>
            <person name="Jiang B.G."/>
            <person name="Yang W.F."/>
            <person name="Lam T.T."/>
            <person name="Chang Q.C."/>
            <person name="Ding S.J."/>
            <person name="Wang X.J."/>
            <person name="Zhu J.G."/>
            <person name="Ruan X.D."/>
            <person name="Zhao L."/>
            <person name="Wei J.T."/>
            <person name="Ye R.Z."/>
            <person name="Que T.C."/>
            <person name="Du C.H."/>
            <person name="Zhou Y.H."/>
            <person name="Cheng J.X."/>
            <person name="Dai P.F."/>
            <person name="Guo W.B."/>
            <person name="Han X.H."/>
            <person name="Huang E.J."/>
            <person name="Li L.F."/>
            <person name="Wei W."/>
            <person name="Gao Y.C."/>
            <person name="Liu J.Z."/>
            <person name="Shao H.Z."/>
            <person name="Wang X."/>
            <person name="Wang C.C."/>
            <person name="Yang T.C."/>
            <person name="Huo Q.B."/>
            <person name="Li W."/>
            <person name="Chen H.Y."/>
            <person name="Chen S.E."/>
            <person name="Zhou L.G."/>
            <person name="Ni X.B."/>
            <person name="Tian J.H."/>
            <person name="Sheng Y."/>
            <person name="Liu T."/>
            <person name="Pan Y.S."/>
            <person name="Xia L.Y."/>
            <person name="Li J."/>
            <person name="Zhao F."/>
            <person name="Cao W.C."/>
        </authorList>
    </citation>
    <scope>NUCLEOTIDE SEQUENCE</scope>
    <source>
        <strain evidence="3">Rsan-2018</strain>
    </source>
</reference>
<dbReference type="PANTHER" id="PTHR16161:SF0">
    <property type="entry name" value="TRANSCRIPTIONAL PROTEIN SWT1"/>
    <property type="match status" value="1"/>
</dbReference>
<dbReference type="Gene3D" id="3.40.50.1010">
    <property type="entry name" value="5'-nuclease"/>
    <property type="match status" value="1"/>
</dbReference>
<feature type="domain" description="PIN" evidence="2">
    <location>
        <begin position="254"/>
        <end position="356"/>
    </location>
</feature>
<organism evidence="3 4">
    <name type="scientific">Rhipicephalus sanguineus</name>
    <name type="common">Brown dog tick</name>
    <name type="synonym">Ixodes sanguineus</name>
    <dbReference type="NCBI Taxonomy" id="34632"/>
    <lineage>
        <taxon>Eukaryota</taxon>
        <taxon>Metazoa</taxon>
        <taxon>Ecdysozoa</taxon>
        <taxon>Arthropoda</taxon>
        <taxon>Chelicerata</taxon>
        <taxon>Arachnida</taxon>
        <taxon>Acari</taxon>
        <taxon>Parasitiformes</taxon>
        <taxon>Ixodida</taxon>
        <taxon>Ixodoidea</taxon>
        <taxon>Ixodidae</taxon>
        <taxon>Rhipicephalinae</taxon>
        <taxon>Rhipicephalus</taxon>
        <taxon>Rhipicephalus</taxon>
    </lineage>
</organism>
<name>A0A9D4TAW7_RHISA</name>
<dbReference type="EMBL" id="JABSTV010001245">
    <property type="protein sequence ID" value="KAH7984019.1"/>
    <property type="molecule type" value="Genomic_DNA"/>
</dbReference>
<protein>
    <recommendedName>
        <fullName evidence="2">PIN domain-containing protein</fullName>
    </recommendedName>
</protein>